<dbReference type="Proteomes" id="UP000662888">
    <property type="component" value="Chromosome"/>
</dbReference>
<organism evidence="2 3">
    <name type="scientific">Massilia antarctica</name>
    <dbReference type="NCBI Taxonomy" id="2765360"/>
    <lineage>
        <taxon>Bacteria</taxon>
        <taxon>Pseudomonadati</taxon>
        <taxon>Pseudomonadota</taxon>
        <taxon>Betaproteobacteria</taxon>
        <taxon>Burkholderiales</taxon>
        <taxon>Oxalobacteraceae</taxon>
        <taxon>Telluria group</taxon>
        <taxon>Massilia</taxon>
    </lineage>
</organism>
<name>A0AA48WA58_9BURK</name>
<protein>
    <submittedName>
        <fullName evidence="2">Uncharacterized protein</fullName>
    </submittedName>
</protein>
<feature type="chain" id="PRO_5047472385" evidence="1">
    <location>
        <begin position="24"/>
        <end position="194"/>
    </location>
</feature>
<evidence type="ECO:0000256" key="1">
    <source>
        <dbReference type="SAM" id="SignalP"/>
    </source>
</evidence>
<keyword evidence="1" id="KW-0732">Signal</keyword>
<sequence>MKFICAFAAFVFAGPLCCPGIFAQDGTPAAPVYDNITLKNNRILILSAAYLDANADTVGFNKLNENVTQAFSQRLQPKLVAEGKLPLNVNDPATKFTRGEKLALHASGLDAEAAVILSLAEETDKDGLFSIFLRVQFFDLKYMLKNGKREGVVPISGFERTYFLTGPKGDSKLGVEDLASSFFLDLKHSGRLTR</sequence>
<gene>
    <name evidence="2" type="ORF">IV454_25465</name>
</gene>
<evidence type="ECO:0000313" key="3">
    <source>
        <dbReference type="Proteomes" id="UP000662888"/>
    </source>
</evidence>
<keyword evidence="3" id="KW-1185">Reference proteome</keyword>
<reference evidence="2 3" key="1">
    <citation type="submission" date="2020-11" db="EMBL/GenBank/DDBJ databases">
        <authorList>
            <person name="Sun Q."/>
        </authorList>
    </citation>
    <scope>NUCLEOTIDE SEQUENCE [LARGE SCALE GENOMIC DNA]</scope>
    <source>
        <strain evidence="2 3">P8398</strain>
    </source>
</reference>
<dbReference type="EMBL" id="CP065053">
    <property type="protein sequence ID" value="QPI48821.1"/>
    <property type="molecule type" value="Genomic_DNA"/>
</dbReference>
<dbReference type="RefSeq" id="WP_206088437.1">
    <property type="nucleotide sequence ID" value="NZ_CP065053.1"/>
</dbReference>
<accession>A0AA48WA58</accession>
<feature type="signal peptide" evidence="1">
    <location>
        <begin position="1"/>
        <end position="23"/>
    </location>
</feature>
<evidence type="ECO:0000313" key="2">
    <source>
        <dbReference type="EMBL" id="QPI48821.1"/>
    </source>
</evidence>
<proteinExistence type="predicted"/>